<comment type="caution">
    <text evidence="3">The sequence shown here is derived from an EMBL/GenBank/DDBJ whole genome shotgun (WGS) entry which is preliminary data.</text>
</comment>
<sequence length="229" mass="24944">MWKQFVALARGHRYEAAEAVLDRDAHVILRQQIRDGAATLERARLAVAVAMTQEREESRRAQTLSVHVADLEERAVSALDAGKDALAREAAETIARLEADLAAARQASESFTAEIARLRRIVADAEDRLRDLRRGQRLAEAAGRVGRLRTSAPGEIGSSLRDAEATLARLRQRQGEADGVALALDEMDRDADPGALSRKLAEAGCGTPLAHGTDAVLQRLNERRRQTSA</sequence>
<proteinExistence type="inferred from homology"/>
<keyword evidence="4" id="KW-1185">Reference proteome</keyword>
<comment type="similarity">
    <text evidence="1">Belongs to the PspA/Vipp/IM30 family.</text>
</comment>
<gene>
    <name evidence="3" type="ORF">GGR04_004107</name>
</gene>
<dbReference type="Pfam" id="PF04012">
    <property type="entry name" value="PspA_IM30"/>
    <property type="match status" value="1"/>
</dbReference>
<evidence type="ECO:0000256" key="1">
    <source>
        <dbReference type="ARBA" id="ARBA00043985"/>
    </source>
</evidence>
<evidence type="ECO:0000313" key="3">
    <source>
        <dbReference type="EMBL" id="MBB4000231.1"/>
    </source>
</evidence>
<evidence type="ECO:0000256" key="2">
    <source>
        <dbReference type="SAM" id="Coils"/>
    </source>
</evidence>
<dbReference type="RefSeq" id="WP_183201907.1">
    <property type="nucleotide sequence ID" value="NZ_JACIEK010000016.1"/>
</dbReference>
<organism evidence="3 4">
    <name type="scientific">Aureimonas pseudogalii</name>
    <dbReference type="NCBI Taxonomy" id="1744844"/>
    <lineage>
        <taxon>Bacteria</taxon>
        <taxon>Pseudomonadati</taxon>
        <taxon>Pseudomonadota</taxon>
        <taxon>Alphaproteobacteria</taxon>
        <taxon>Hyphomicrobiales</taxon>
        <taxon>Aurantimonadaceae</taxon>
        <taxon>Aureimonas</taxon>
    </lineage>
</organism>
<dbReference type="Proteomes" id="UP000542776">
    <property type="component" value="Unassembled WGS sequence"/>
</dbReference>
<evidence type="ECO:0000313" key="4">
    <source>
        <dbReference type="Proteomes" id="UP000542776"/>
    </source>
</evidence>
<feature type="coiled-coil region" evidence="2">
    <location>
        <begin position="87"/>
        <end position="135"/>
    </location>
</feature>
<name>A0A7W6H7Y1_9HYPH</name>
<keyword evidence="2" id="KW-0175">Coiled coil</keyword>
<dbReference type="EMBL" id="JACIEK010000016">
    <property type="protein sequence ID" value="MBB4000231.1"/>
    <property type="molecule type" value="Genomic_DNA"/>
</dbReference>
<dbReference type="InterPro" id="IPR007157">
    <property type="entry name" value="PspA_VIPP1"/>
</dbReference>
<accession>A0A7W6H7Y1</accession>
<reference evidence="3 4" key="1">
    <citation type="submission" date="2020-08" db="EMBL/GenBank/DDBJ databases">
        <title>Genomic Encyclopedia of Type Strains, Phase IV (KMG-IV): sequencing the most valuable type-strain genomes for metagenomic binning, comparative biology and taxonomic classification.</title>
        <authorList>
            <person name="Goeker M."/>
        </authorList>
    </citation>
    <scope>NUCLEOTIDE SEQUENCE [LARGE SCALE GENOMIC DNA]</scope>
    <source>
        <strain evidence="3 4">DSM 102238</strain>
    </source>
</reference>
<dbReference type="AlphaFoldDB" id="A0A7W6H7Y1"/>
<protein>
    <submittedName>
        <fullName evidence="3">Phage shock protein A</fullName>
    </submittedName>
</protein>